<evidence type="ECO:0000259" key="3">
    <source>
        <dbReference type="SMART" id="SM00014"/>
    </source>
</evidence>
<evidence type="ECO:0000256" key="2">
    <source>
        <dbReference type="SAM" id="Phobius"/>
    </source>
</evidence>
<feature type="region of interest" description="Disordered" evidence="1">
    <location>
        <begin position="1"/>
        <end position="20"/>
    </location>
</feature>
<dbReference type="Proteomes" id="UP001595947">
    <property type="component" value="Unassembled WGS sequence"/>
</dbReference>
<dbReference type="SUPFAM" id="SSF48317">
    <property type="entry name" value="Acid phosphatase/Vanadium-dependent haloperoxidase"/>
    <property type="match status" value="1"/>
</dbReference>
<keyword evidence="2" id="KW-1133">Transmembrane helix</keyword>
<evidence type="ECO:0000313" key="4">
    <source>
        <dbReference type="EMBL" id="MFC5065484.1"/>
    </source>
</evidence>
<feature type="transmembrane region" description="Helical" evidence="2">
    <location>
        <begin position="111"/>
        <end position="133"/>
    </location>
</feature>
<dbReference type="SMART" id="SM00014">
    <property type="entry name" value="acidPPc"/>
    <property type="match status" value="1"/>
</dbReference>
<evidence type="ECO:0000313" key="5">
    <source>
        <dbReference type="Proteomes" id="UP001595947"/>
    </source>
</evidence>
<feature type="transmembrane region" description="Helical" evidence="2">
    <location>
        <begin position="145"/>
        <end position="164"/>
    </location>
</feature>
<keyword evidence="2" id="KW-0472">Membrane</keyword>
<proteinExistence type="predicted"/>
<organism evidence="4 5">
    <name type="scientific">Actinomycetospora atypica</name>
    <dbReference type="NCBI Taxonomy" id="1290095"/>
    <lineage>
        <taxon>Bacteria</taxon>
        <taxon>Bacillati</taxon>
        <taxon>Actinomycetota</taxon>
        <taxon>Actinomycetes</taxon>
        <taxon>Pseudonocardiales</taxon>
        <taxon>Pseudonocardiaceae</taxon>
        <taxon>Actinomycetospora</taxon>
    </lineage>
</organism>
<feature type="transmembrane region" description="Helical" evidence="2">
    <location>
        <begin position="81"/>
        <end position="104"/>
    </location>
</feature>
<dbReference type="Gene3D" id="1.20.144.10">
    <property type="entry name" value="Phosphatidic acid phosphatase type 2/haloperoxidase"/>
    <property type="match status" value="1"/>
</dbReference>
<keyword evidence="2" id="KW-0812">Transmembrane</keyword>
<accession>A0ABV9YTM9</accession>
<dbReference type="Pfam" id="PF01569">
    <property type="entry name" value="PAP2"/>
    <property type="match status" value="1"/>
</dbReference>
<feature type="transmembrane region" description="Helical" evidence="2">
    <location>
        <begin position="32"/>
        <end position="53"/>
    </location>
</feature>
<comment type="caution">
    <text evidence="4">The sequence shown here is derived from an EMBL/GenBank/DDBJ whole genome shotgun (WGS) entry which is preliminary data.</text>
</comment>
<feature type="domain" description="Phosphatidic acid phosphatase type 2/haloperoxidase" evidence="3">
    <location>
        <begin position="111"/>
        <end position="216"/>
    </location>
</feature>
<gene>
    <name evidence="4" type="ORF">ACFPBZ_24920</name>
</gene>
<reference evidence="5" key="1">
    <citation type="journal article" date="2019" name="Int. J. Syst. Evol. Microbiol.">
        <title>The Global Catalogue of Microorganisms (GCM) 10K type strain sequencing project: providing services to taxonomists for standard genome sequencing and annotation.</title>
        <authorList>
            <consortium name="The Broad Institute Genomics Platform"/>
            <consortium name="The Broad Institute Genome Sequencing Center for Infectious Disease"/>
            <person name="Wu L."/>
            <person name="Ma J."/>
        </authorList>
    </citation>
    <scope>NUCLEOTIDE SEQUENCE [LARGE SCALE GENOMIC DNA]</scope>
    <source>
        <strain evidence="5">CGMCC 4.7093</strain>
    </source>
</reference>
<dbReference type="EMBL" id="JBHSIV010000038">
    <property type="protein sequence ID" value="MFC5065484.1"/>
    <property type="molecule type" value="Genomic_DNA"/>
</dbReference>
<dbReference type="InterPro" id="IPR036938">
    <property type="entry name" value="PAP2/HPO_sf"/>
</dbReference>
<keyword evidence="5" id="KW-1185">Reference proteome</keyword>
<feature type="transmembrane region" description="Helical" evidence="2">
    <location>
        <begin position="201"/>
        <end position="223"/>
    </location>
</feature>
<feature type="transmembrane region" description="Helical" evidence="2">
    <location>
        <begin position="176"/>
        <end position="195"/>
    </location>
</feature>
<name>A0ABV9YTM9_9PSEU</name>
<sequence length="243" mass="24864">MTSPVCRPDPLVVRRDAPGRPRPLVRPAQRRWVGPVVGTGAVVLGVLAARYAGDGRAGRVDRLLAELVPMRHGPTAVAGEALVVLGDPVPVAVTMLLLLGLAWWGRGGRGLALVLVGPPAAMVTTSLVLKPIIGRTRGGELALPSGHTTAVASLAVVAALLVVGSDLSRRARATSATGLGLLVLAVGLALVGRGVHYPTDVVAALAVVAVVVPLAALTVDAFADLGETARPDDEVTRRLPVLR</sequence>
<dbReference type="InterPro" id="IPR000326">
    <property type="entry name" value="PAP2/HPO"/>
</dbReference>
<evidence type="ECO:0000256" key="1">
    <source>
        <dbReference type="SAM" id="MobiDB-lite"/>
    </source>
</evidence>
<protein>
    <submittedName>
        <fullName evidence="4">Phosphatase PAP2 family protein</fullName>
    </submittedName>
</protein>
<dbReference type="RefSeq" id="WP_378038815.1">
    <property type="nucleotide sequence ID" value="NZ_JBHSIV010000038.1"/>
</dbReference>